<gene>
    <name evidence="1" type="ORF">DHV22_12995</name>
</gene>
<organism evidence="1 2">
    <name type="scientific">Xanthomarina gelatinilytica</name>
    <dbReference type="NCBI Taxonomy" id="1137281"/>
    <lineage>
        <taxon>Bacteria</taxon>
        <taxon>Pseudomonadati</taxon>
        <taxon>Bacteroidota</taxon>
        <taxon>Flavobacteriia</taxon>
        <taxon>Flavobacteriales</taxon>
        <taxon>Flavobacteriaceae</taxon>
        <taxon>Xanthomarina</taxon>
    </lineage>
</organism>
<name>A0A3D6BT63_9FLAO</name>
<evidence type="ECO:0000313" key="1">
    <source>
        <dbReference type="EMBL" id="HCY82440.1"/>
    </source>
</evidence>
<comment type="caution">
    <text evidence="1">The sequence shown here is derived from an EMBL/GenBank/DDBJ whole genome shotgun (WGS) entry which is preliminary data.</text>
</comment>
<proteinExistence type="predicted"/>
<reference evidence="1 2" key="1">
    <citation type="journal article" date="2018" name="Nat. Biotechnol.">
        <title>A standardized bacterial taxonomy based on genome phylogeny substantially revises the tree of life.</title>
        <authorList>
            <person name="Parks D.H."/>
            <person name="Chuvochina M."/>
            <person name="Waite D.W."/>
            <person name="Rinke C."/>
            <person name="Skarshewski A."/>
            <person name="Chaumeil P.A."/>
            <person name="Hugenholtz P."/>
        </authorList>
    </citation>
    <scope>NUCLEOTIDE SEQUENCE [LARGE SCALE GENOMIC DNA]</scope>
    <source>
        <strain evidence="1">UBA10227</strain>
    </source>
</reference>
<dbReference type="Proteomes" id="UP000263268">
    <property type="component" value="Unassembled WGS sequence"/>
</dbReference>
<sequence length="83" mass="9524">MVLIMPTYEIQNQKTGEVKEVFCSWKDKDKELKKHGKDWKYLIGAPATTTRGINVIKRAGSGWNDVLKTIKKNSGKDNTIEHY</sequence>
<evidence type="ECO:0000313" key="2">
    <source>
        <dbReference type="Proteomes" id="UP000263268"/>
    </source>
</evidence>
<protein>
    <submittedName>
        <fullName evidence="1">Uncharacterized protein</fullName>
    </submittedName>
</protein>
<dbReference type="AlphaFoldDB" id="A0A3D6BT63"/>
<accession>A0A3D6BT63</accession>
<dbReference type="EMBL" id="DPRK01000206">
    <property type="protein sequence ID" value="HCY82440.1"/>
    <property type="molecule type" value="Genomic_DNA"/>
</dbReference>